<dbReference type="STRING" id="1927124.BST13_10825"/>
<dbReference type="EMBL" id="MVHF01000008">
    <property type="protein sequence ID" value="ORA36428.1"/>
    <property type="molecule type" value="Genomic_DNA"/>
</dbReference>
<dbReference type="InterPro" id="IPR007343">
    <property type="entry name" value="Uncharacterised_pept_Zn_put"/>
</dbReference>
<keyword evidence="4" id="KW-1185">Reference proteome</keyword>
<accession>A0A1X0B2X2</accession>
<feature type="chain" id="PRO_5039430411" evidence="2">
    <location>
        <begin position="23"/>
        <end position="484"/>
    </location>
</feature>
<evidence type="ECO:0000313" key="3">
    <source>
        <dbReference type="EMBL" id="ORA36428.1"/>
    </source>
</evidence>
<reference evidence="3 4" key="1">
    <citation type="submission" date="2017-02" db="EMBL/GenBank/DDBJ databases">
        <title>The new phylogeny of genus Mycobacterium.</title>
        <authorList>
            <person name="Tortoli E."/>
            <person name="Trovato A."/>
            <person name="Cirillo D.M."/>
        </authorList>
    </citation>
    <scope>NUCLEOTIDE SEQUENCE [LARGE SCALE GENOMIC DNA]</scope>
    <source>
        <strain evidence="3 4">RW6</strain>
    </source>
</reference>
<feature type="signal peptide" evidence="2">
    <location>
        <begin position="1"/>
        <end position="22"/>
    </location>
</feature>
<dbReference type="Pfam" id="PF04228">
    <property type="entry name" value="Zn_peptidase"/>
    <property type="match status" value="1"/>
</dbReference>
<feature type="region of interest" description="Disordered" evidence="1">
    <location>
        <begin position="42"/>
        <end position="72"/>
    </location>
</feature>
<dbReference type="PROSITE" id="PS51257">
    <property type="entry name" value="PROKAR_LIPOPROTEIN"/>
    <property type="match status" value="1"/>
</dbReference>
<keyword evidence="2" id="KW-0732">Signal</keyword>
<evidence type="ECO:0000256" key="2">
    <source>
        <dbReference type="SAM" id="SignalP"/>
    </source>
</evidence>
<dbReference type="SUPFAM" id="SSF55486">
    <property type="entry name" value="Metalloproteases ('zincins'), catalytic domain"/>
    <property type="match status" value="1"/>
</dbReference>
<evidence type="ECO:0000313" key="4">
    <source>
        <dbReference type="Proteomes" id="UP000192448"/>
    </source>
</evidence>
<proteinExistence type="predicted"/>
<dbReference type="RefSeq" id="WP_083163545.1">
    <property type="nucleotide sequence ID" value="NZ_MVHF01000008.1"/>
</dbReference>
<evidence type="ECO:0000256" key="1">
    <source>
        <dbReference type="SAM" id="MobiDB-lite"/>
    </source>
</evidence>
<dbReference type="AlphaFoldDB" id="A0A1X0B2X2"/>
<gene>
    <name evidence="3" type="ORF">BST13_10825</name>
</gene>
<protein>
    <submittedName>
        <fullName evidence="3">Peptidase</fullName>
    </submittedName>
</protein>
<dbReference type="Proteomes" id="UP000192448">
    <property type="component" value="Unassembled WGS sequence"/>
</dbReference>
<name>A0A1X0B2X2_9MYCO</name>
<sequence length="484" mass="51883">MSGRRSFWWSLLVIASCATLLAGCGGTVVQGHATSMMFDPDRVGGLPVTDGHSGLRPNPPEPKRTADNSDGGDIDRMVLLAIDDIEEFWSQNDSTLPKRFEPVTTLLSYDSRDPNSVDMCGSPSYKVVNASYCHGPNMDEIAWDRGVIVPVASKYFGEMALVGILAHEYGHEIQYKTGILTDDDPIFVAEQQADCFAGVYLRWVAAGHSKRFELSTGDGLNHVLAGLIYIRDQLKTQRAAAARGVTNAHGSALDRVSAFQIGFAGNVDQCAAINMDEIKKRQGDLPKFLEPDGYGDTQAVDTEIDADTLKNLMDVLGDIYSPSKPPTLSTDTKDCPDAKLSPPASYCPANNTIIVDLAGLKKLAQAKDEDNQQVLLQGDNTAISVFTSRYALAVQHDKGLSLDTPVAAMRTGCLTGVGQAKMAEPGGKLTLSPGDADEAISGLLTNGLAASDVNGKLLPAGFTRILAYRSGVQGTEDECYQRFP</sequence>
<comment type="caution">
    <text evidence="3">The sequence shown here is derived from an EMBL/GenBank/DDBJ whole genome shotgun (WGS) entry which is preliminary data.</text>
</comment>
<organism evidence="3 4">
    <name type="scientific">Mycobacterium aquaticum</name>
    <dbReference type="NCBI Taxonomy" id="1927124"/>
    <lineage>
        <taxon>Bacteria</taxon>
        <taxon>Bacillati</taxon>
        <taxon>Actinomycetota</taxon>
        <taxon>Actinomycetes</taxon>
        <taxon>Mycobacteriales</taxon>
        <taxon>Mycobacteriaceae</taxon>
        <taxon>Mycobacterium</taxon>
    </lineage>
</organism>